<sequence>MVQIILTSVPNSMILIAYGKPSCTSARAHWLGFNPNDLKEGPTQDQRPKPCHPSRKRLKAANPISSPWRKHGSSLPIRLLVPVKNVATTAPCSLSINRKEGGQKRRNLCSLLRFNPKKSIFSNPQNPSIQSEPYVISPVHQAFLGNTSKTSYKNISLTFRFCIENGKRSQRPTWTRISSIQDWEDATCSVCMEFPHNAVLLLCSSHDKGCRPYMCGTSYRYSNCLNQFKKASTKVLSPRHGQALGQDAWRGSVENPSYDTGSAWPSGKQEVTELACPLCRGQVKGWTVVEAAREYLNAKKRSCMQDQCSFVGTYKELRKHVRVEHPSARPREVDPALEQKWRNLEWERERDDVLSTIMSSTPGAMVLGDYVIEGGLHHHHLHHHHHDFDTDDDDDNEMDEEVDSETGIGDPDFYRVFSLLGAFMSGGDVSFRSRLRRLQRGFRTLEEGGGSGVPPIVAGAAASAAPGGDNEFPALGARVVGLGRSQRRHRRRSRRER</sequence>
<reference evidence="1 2" key="1">
    <citation type="journal article" date="2022" name="Hortic Res">
        <title>A haplotype resolved chromosomal level avocado genome allows analysis of novel avocado genes.</title>
        <authorList>
            <person name="Nath O."/>
            <person name="Fletcher S.J."/>
            <person name="Hayward A."/>
            <person name="Shaw L.M."/>
            <person name="Masouleh A.K."/>
            <person name="Furtado A."/>
            <person name="Henry R.J."/>
            <person name="Mitter N."/>
        </authorList>
    </citation>
    <scope>NUCLEOTIDE SEQUENCE [LARGE SCALE GENOMIC DNA]</scope>
    <source>
        <strain evidence="2">cv. Hass</strain>
    </source>
</reference>
<dbReference type="EMBL" id="CM056819">
    <property type="protein sequence ID" value="KAJ8625529.1"/>
    <property type="molecule type" value="Genomic_DNA"/>
</dbReference>
<gene>
    <name evidence="1" type="ORF">MRB53_034059</name>
</gene>
<comment type="caution">
    <text evidence="1">The sequence shown here is derived from an EMBL/GenBank/DDBJ whole genome shotgun (WGS) entry which is preliminary data.</text>
</comment>
<accession>A0ACC2KXM0</accession>
<proteinExistence type="predicted"/>
<evidence type="ECO:0000313" key="2">
    <source>
        <dbReference type="Proteomes" id="UP001234297"/>
    </source>
</evidence>
<name>A0ACC2KXM0_PERAE</name>
<dbReference type="Proteomes" id="UP001234297">
    <property type="component" value="Chromosome 11"/>
</dbReference>
<evidence type="ECO:0000313" key="1">
    <source>
        <dbReference type="EMBL" id="KAJ8625529.1"/>
    </source>
</evidence>
<protein>
    <submittedName>
        <fullName evidence="1">Uncharacterized protein</fullName>
    </submittedName>
</protein>
<organism evidence="1 2">
    <name type="scientific">Persea americana</name>
    <name type="common">Avocado</name>
    <dbReference type="NCBI Taxonomy" id="3435"/>
    <lineage>
        <taxon>Eukaryota</taxon>
        <taxon>Viridiplantae</taxon>
        <taxon>Streptophyta</taxon>
        <taxon>Embryophyta</taxon>
        <taxon>Tracheophyta</taxon>
        <taxon>Spermatophyta</taxon>
        <taxon>Magnoliopsida</taxon>
        <taxon>Magnoliidae</taxon>
        <taxon>Laurales</taxon>
        <taxon>Lauraceae</taxon>
        <taxon>Persea</taxon>
    </lineage>
</organism>
<keyword evidence="2" id="KW-1185">Reference proteome</keyword>